<feature type="region of interest" description="Disordered" evidence="1">
    <location>
        <begin position="34"/>
        <end position="119"/>
    </location>
</feature>
<comment type="caution">
    <text evidence="2">The sequence shown here is derived from an EMBL/GenBank/DDBJ whole genome shotgun (WGS) entry which is preliminary data.</text>
</comment>
<name>A0A9P9X5Q8_9PEZI</name>
<feature type="compositionally biased region" description="Basic residues" evidence="1">
    <location>
        <begin position="48"/>
        <end position="59"/>
    </location>
</feature>
<keyword evidence="3" id="KW-1185">Reference proteome</keyword>
<dbReference type="Proteomes" id="UP001056436">
    <property type="component" value="Unassembled WGS sequence"/>
</dbReference>
<dbReference type="OrthoDB" id="10487716at2759"/>
<feature type="region of interest" description="Disordered" evidence="1">
    <location>
        <begin position="1"/>
        <end position="21"/>
    </location>
</feature>
<gene>
    <name evidence="2" type="ORF">CABS02_11937</name>
</gene>
<protein>
    <submittedName>
        <fullName evidence="2">Uncharacterized protein</fullName>
    </submittedName>
</protein>
<dbReference type="EMBL" id="SDAQ01000110">
    <property type="protein sequence ID" value="KAI3537932.1"/>
    <property type="molecule type" value="Genomic_DNA"/>
</dbReference>
<accession>A0A9P9X5Q8</accession>
<reference evidence="2" key="1">
    <citation type="submission" date="2019-01" db="EMBL/GenBank/DDBJ databases">
        <title>Colletotrichum abscissum LGMF1257.</title>
        <authorList>
            <person name="Baroncelli R."/>
        </authorList>
    </citation>
    <scope>NUCLEOTIDE SEQUENCE</scope>
    <source>
        <strain evidence="2">Ca142</strain>
    </source>
</reference>
<proteinExistence type="predicted"/>
<organism evidence="2 3">
    <name type="scientific">Colletotrichum abscissum</name>
    <dbReference type="NCBI Taxonomy" id="1671311"/>
    <lineage>
        <taxon>Eukaryota</taxon>
        <taxon>Fungi</taxon>
        <taxon>Dikarya</taxon>
        <taxon>Ascomycota</taxon>
        <taxon>Pezizomycotina</taxon>
        <taxon>Sordariomycetes</taxon>
        <taxon>Hypocreomycetidae</taxon>
        <taxon>Glomerellales</taxon>
        <taxon>Glomerellaceae</taxon>
        <taxon>Colletotrichum</taxon>
        <taxon>Colletotrichum acutatum species complex</taxon>
    </lineage>
</organism>
<evidence type="ECO:0000313" key="3">
    <source>
        <dbReference type="Proteomes" id="UP001056436"/>
    </source>
</evidence>
<evidence type="ECO:0000313" key="2">
    <source>
        <dbReference type="EMBL" id="KAI3537932.1"/>
    </source>
</evidence>
<dbReference type="AlphaFoldDB" id="A0A9P9X5Q8"/>
<feature type="compositionally biased region" description="Polar residues" evidence="1">
    <location>
        <begin position="34"/>
        <end position="44"/>
    </location>
</feature>
<evidence type="ECO:0000256" key="1">
    <source>
        <dbReference type="SAM" id="MobiDB-lite"/>
    </source>
</evidence>
<sequence>MSKHTHTAPRTSDGGARAQACAQTEFKVADWTTSDRSFTASRPPSTVRRFHAPHTHPTHYVHSAQLAWSTSQPSPARRWTLASPNQGRSRHRQFRSSQIGPGPSAPATTFKPIHLTLQR</sequence>